<evidence type="ECO:0000313" key="1">
    <source>
        <dbReference type="EMBL" id="CCD33651.1"/>
    </source>
</evidence>
<protein>
    <submittedName>
        <fullName evidence="1">Uncharacterized protein</fullName>
    </submittedName>
</protein>
<dbReference type="HOGENOM" id="CLU_2687501_0_0_1"/>
<reference evidence="2" key="1">
    <citation type="journal article" date="2011" name="PLoS Genet.">
        <title>Genomic analysis of the necrotrophic fungal pathogens Sclerotinia sclerotiorum and Botrytis cinerea.</title>
        <authorList>
            <person name="Amselem J."/>
            <person name="Cuomo C.A."/>
            <person name="van Kan J.A."/>
            <person name="Viaud M."/>
            <person name="Benito E.P."/>
            <person name="Couloux A."/>
            <person name="Coutinho P.M."/>
            <person name="de Vries R.P."/>
            <person name="Dyer P.S."/>
            <person name="Fillinger S."/>
            <person name="Fournier E."/>
            <person name="Gout L."/>
            <person name="Hahn M."/>
            <person name="Kohn L."/>
            <person name="Lapalu N."/>
            <person name="Plummer K.M."/>
            <person name="Pradier J.M."/>
            <person name="Quevillon E."/>
            <person name="Sharon A."/>
            <person name="Simon A."/>
            <person name="ten Have A."/>
            <person name="Tudzynski B."/>
            <person name="Tudzynski P."/>
            <person name="Wincker P."/>
            <person name="Andrew M."/>
            <person name="Anthouard V."/>
            <person name="Beever R.E."/>
            <person name="Beffa R."/>
            <person name="Benoit I."/>
            <person name="Bouzid O."/>
            <person name="Brault B."/>
            <person name="Chen Z."/>
            <person name="Choquer M."/>
            <person name="Collemare J."/>
            <person name="Cotton P."/>
            <person name="Danchin E.G."/>
            <person name="Da Silva C."/>
            <person name="Gautier A."/>
            <person name="Giraud C."/>
            <person name="Giraud T."/>
            <person name="Gonzalez C."/>
            <person name="Grossetete S."/>
            <person name="Guldener U."/>
            <person name="Henrissat B."/>
            <person name="Howlett B.J."/>
            <person name="Kodira C."/>
            <person name="Kretschmer M."/>
            <person name="Lappartient A."/>
            <person name="Leroch M."/>
            <person name="Levis C."/>
            <person name="Mauceli E."/>
            <person name="Neuveglise C."/>
            <person name="Oeser B."/>
            <person name="Pearson M."/>
            <person name="Poulain J."/>
            <person name="Poussereau N."/>
            <person name="Quesneville H."/>
            <person name="Rascle C."/>
            <person name="Schumacher J."/>
            <person name="Segurens B."/>
            <person name="Sexton A."/>
            <person name="Silva E."/>
            <person name="Sirven C."/>
            <person name="Soanes D.M."/>
            <person name="Talbot N.J."/>
            <person name="Templeton M."/>
            <person name="Yandava C."/>
            <person name="Yarden O."/>
            <person name="Zeng Q."/>
            <person name="Rollins J.A."/>
            <person name="Lebrun M.H."/>
            <person name="Dickman M."/>
        </authorList>
    </citation>
    <scope>NUCLEOTIDE SEQUENCE [LARGE SCALE GENOMIC DNA]</scope>
    <source>
        <strain evidence="2">T4</strain>
    </source>
</reference>
<name>G2XQW4_BOTF4</name>
<dbReference type="EMBL" id="FQ790254">
    <property type="protein sequence ID" value="CCD33651.1"/>
    <property type="molecule type" value="Genomic_DNA"/>
</dbReference>
<evidence type="ECO:0000313" key="2">
    <source>
        <dbReference type="Proteomes" id="UP000008177"/>
    </source>
</evidence>
<dbReference type="AlphaFoldDB" id="G2XQW4"/>
<dbReference type="InParanoid" id="G2XQW4"/>
<dbReference type="Proteomes" id="UP000008177">
    <property type="component" value="Unplaced contigs"/>
</dbReference>
<gene>
    <name evidence="1" type="ORF">BofuT4_uP067970.1</name>
</gene>
<organism evidence="1 2">
    <name type="scientific">Botryotinia fuckeliana (strain T4)</name>
    <name type="common">Noble rot fungus</name>
    <name type="synonym">Botrytis cinerea</name>
    <dbReference type="NCBI Taxonomy" id="999810"/>
    <lineage>
        <taxon>Eukaryota</taxon>
        <taxon>Fungi</taxon>
        <taxon>Dikarya</taxon>
        <taxon>Ascomycota</taxon>
        <taxon>Pezizomycotina</taxon>
        <taxon>Leotiomycetes</taxon>
        <taxon>Helotiales</taxon>
        <taxon>Sclerotiniaceae</taxon>
        <taxon>Botrytis</taxon>
    </lineage>
</organism>
<proteinExistence type="predicted"/>
<sequence>MPTILRGGTYIIYPRTMYTGQQHFLTSRPLIAKHIGKMHRSVKLSTTWVYPTKIHGSGVSEAKRGYAVRLAEFI</sequence>
<accession>G2XQW4</accession>